<protein>
    <recommendedName>
        <fullName evidence="4">DUF1328 domain-containing protein</fullName>
    </recommendedName>
</protein>
<name>A0ABW1WDE2_9BACL</name>
<evidence type="ECO:0000313" key="3">
    <source>
        <dbReference type="Proteomes" id="UP001596267"/>
    </source>
</evidence>
<keyword evidence="1" id="KW-0472">Membrane</keyword>
<feature type="transmembrane region" description="Helical" evidence="1">
    <location>
        <begin position="31"/>
        <end position="53"/>
    </location>
</feature>
<keyword evidence="1" id="KW-1133">Transmembrane helix</keyword>
<comment type="caution">
    <text evidence="2">The sequence shown here is derived from an EMBL/GenBank/DDBJ whole genome shotgun (WGS) entry which is preliminary data.</text>
</comment>
<organism evidence="2 3">
    <name type="scientific">Sporolactobacillus kofuensis</name>
    <dbReference type="NCBI Taxonomy" id="269672"/>
    <lineage>
        <taxon>Bacteria</taxon>
        <taxon>Bacillati</taxon>
        <taxon>Bacillota</taxon>
        <taxon>Bacilli</taxon>
        <taxon>Bacillales</taxon>
        <taxon>Sporolactobacillaceae</taxon>
        <taxon>Sporolactobacillus</taxon>
    </lineage>
</organism>
<reference evidence="3" key="1">
    <citation type="journal article" date="2019" name="Int. J. Syst. Evol. Microbiol.">
        <title>The Global Catalogue of Microorganisms (GCM) 10K type strain sequencing project: providing services to taxonomists for standard genome sequencing and annotation.</title>
        <authorList>
            <consortium name="The Broad Institute Genomics Platform"/>
            <consortium name="The Broad Institute Genome Sequencing Center for Infectious Disease"/>
            <person name="Wu L."/>
            <person name="Ma J."/>
        </authorList>
    </citation>
    <scope>NUCLEOTIDE SEQUENCE [LARGE SCALE GENOMIC DNA]</scope>
    <source>
        <strain evidence="3">CCUG 42001</strain>
    </source>
</reference>
<evidence type="ECO:0000313" key="2">
    <source>
        <dbReference type="EMBL" id="MFC6385145.1"/>
    </source>
</evidence>
<evidence type="ECO:0008006" key="4">
    <source>
        <dbReference type="Google" id="ProtNLM"/>
    </source>
</evidence>
<sequence>MKLYQAILILLIIAGIFGTFGDNEERSMRFVFALITVSSSVALFITLAMPHIAR</sequence>
<gene>
    <name evidence="2" type="ORF">ACFP7A_00900</name>
</gene>
<dbReference type="RefSeq" id="WP_253053698.1">
    <property type="nucleotide sequence ID" value="NZ_JAMXWN010000005.1"/>
</dbReference>
<dbReference type="Proteomes" id="UP001596267">
    <property type="component" value="Unassembled WGS sequence"/>
</dbReference>
<accession>A0ABW1WDE2</accession>
<keyword evidence="3" id="KW-1185">Reference proteome</keyword>
<evidence type="ECO:0000256" key="1">
    <source>
        <dbReference type="SAM" id="Phobius"/>
    </source>
</evidence>
<keyword evidence="1" id="KW-0812">Transmembrane</keyword>
<dbReference type="EMBL" id="JBHSTQ010000001">
    <property type="protein sequence ID" value="MFC6385145.1"/>
    <property type="molecule type" value="Genomic_DNA"/>
</dbReference>
<proteinExistence type="predicted"/>